<name>A0A517YEX0_9BACT</name>
<keyword evidence="2" id="KW-1133">Transmembrane helix</keyword>
<reference evidence="3 4" key="1">
    <citation type="submission" date="2019-02" db="EMBL/GenBank/DDBJ databases">
        <title>Deep-cultivation of Planctomycetes and their phenomic and genomic characterization uncovers novel biology.</title>
        <authorList>
            <person name="Wiegand S."/>
            <person name="Jogler M."/>
            <person name="Boedeker C."/>
            <person name="Pinto D."/>
            <person name="Vollmers J."/>
            <person name="Rivas-Marin E."/>
            <person name="Kohn T."/>
            <person name="Peeters S.H."/>
            <person name="Heuer A."/>
            <person name="Rast P."/>
            <person name="Oberbeckmann S."/>
            <person name="Bunk B."/>
            <person name="Jeske O."/>
            <person name="Meyerdierks A."/>
            <person name="Storesund J.E."/>
            <person name="Kallscheuer N."/>
            <person name="Luecker S."/>
            <person name="Lage O.M."/>
            <person name="Pohl T."/>
            <person name="Merkel B.J."/>
            <person name="Hornburger P."/>
            <person name="Mueller R.-W."/>
            <person name="Bruemmer F."/>
            <person name="Labrenz M."/>
            <person name="Spormann A.M."/>
            <person name="Op den Camp H."/>
            <person name="Overmann J."/>
            <person name="Amann R."/>
            <person name="Jetten M.S.M."/>
            <person name="Mascher T."/>
            <person name="Medema M.H."/>
            <person name="Devos D.P."/>
            <person name="Kaster A.-K."/>
            <person name="Ovreas L."/>
            <person name="Rohde M."/>
            <person name="Galperin M.Y."/>
            <person name="Jogler C."/>
        </authorList>
    </citation>
    <scope>NUCLEOTIDE SEQUENCE [LARGE SCALE GENOMIC DNA]</scope>
    <source>
        <strain evidence="3 4">ETA_A8</strain>
    </source>
</reference>
<sequence length="280" mass="31121">MPSTMENLSTINSFIRTVLATVVLAAAGVAGWFGYTTFNKSEIAAKQLLQANEQLEATKKGLDAAKAELVVKDGTIKEQVVKIDTLNKDVERLETTLALIKVDYRLARLTVLDQGVDQSSGQTFSLVEFVEVDDKGKPIDTPREFRIPGEQVYVDNWIVKFDDKYIERADLERGTSLILFHRIFGDKQQPADGFPLDEVGTRPQAYARGSQMTDLEKKIWGDFWNIANNKQLAEDLGIRAAHGLALSIKLQKGASYLITMRAGGDLSFIVEKKPETPVAR</sequence>
<organism evidence="3 4">
    <name type="scientific">Anatilimnocola aggregata</name>
    <dbReference type="NCBI Taxonomy" id="2528021"/>
    <lineage>
        <taxon>Bacteria</taxon>
        <taxon>Pseudomonadati</taxon>
        <taxon>Planctomycetota</taxon>
        <taxon>Planctomycetia</taxon>
        <taxon>Pirellulales</taxon>
        <taxon>Pirellulaceae</taxon>
        <taxon>Anatilimnocola</taxon>
    </lineage>
</organism>
<protein>
    <submittedName>
        <fullName evidence="3">Uncharacterized protein</fullName>
    </submittedName>
</protein>
<evidence type="ECO:0000313" key="4">
    <source>
        <dbReference type="Proteomes" id="UP000315017"/>
    </source>
</evidence>
<dbReference type="EMBL" id="CP036274">
    <property type="protein sequence ID" value="QDU28702.1"/>
    <property type="molecule type" value="Genomic_DNA"/>
</dbReference>
<dbReference type="AlphaFoldDB" id="A0A517YEX0"/>
<evidence type="ECO:0000256" key="1">
    <source>
        <dbReference type="SAM" id="Coils"/>
    </source>
</evidence>
<dbReference type="RefSeq" id="WP_145091420.1">
    <property type="nucleotide sequence ID" value="NZ_CP036274.1"/>
</dbReference>
<feature type="transmembrane region" description="Helical" evidence="2">
    <location>
        <begin position="14"/>
        <end position="35"/>
    </location>
</feature>
<dbReference type="Proteomes" id="UP000315017">
    <property type="component" value="Chromosome"/>
</dbReference>
<dbReference type="OrthoDB" id="259658at2"/>
<feature type="coiled-coil region" evidence="1">
    <location>
        <begin position="38"/>
        <end position="103"/>
    </location>
</feature>
<proteinExistence type="predicted"/>
<accession>A0A517YEX0</accession>
<evidence type="ECO:0000313" key="3">
    <source>
        <dbReference type="EMBL" id="QDU28702.1"/>
    </source>
</evidence>
<gene>
    <name evidence="3" type="ORF">ETAA8_38070</name>
</gene>
<keyword evidence="4" id="KW-1185">Reference proteome</keyword>
<keyword evidence="1" id="KW-0175">Coiled coil</keyword>
<keyword evidence="2" id="KW-0812">Transmembrane</keyword>
<evidence type="ECO:0000256" key="2">
    <source>
        <dbReference type="SAM" id="Phobius"/>
    </source>
</evidence>
<keyword evidence="2" id="KW-0472">Membrane</keyword>
<dbReference type="KEGG" id="aagg:ETAA8_38070"/>